<dbReference type="PANTHER" id="PTHR33317">
    <property type="entry name" value="POLYNUCLEOTIDYL TRANSFERASE, RIBONUCLEASE H-LIKE SUPERFAMILY PROTEIN"/>
    <property type="match status" value="1"/>
</dbReference>
<sequence length="165" mass="18773">MPFLSPKQLGKVYRQIATIKPRLLGVDVGTMNVGIALSDPSLRMAIPLTTLNRRDCCLKGPENPLVKILKENRAFAMIVGFPLLLNDEESLQCEDIKLFVHSFETNTQIAFPVVLHNEAYTTQIAMDRFAHRRKRDWNRGLKRKDEGAAAVILQEYLDYYNPADV</sequence>
<feature type="domain" description="YqgF/RNase H-like" evidence="5">
    <location>
        <begin position="21"/>
        <end position="125"/>
    </location>
</feature>
<evidence type="ECO:0000313" key="7">
    <source>
        <dbReference type="Proteomes" id="UP000078348"/>
    </source>
</evidence>
<dbReference type="SMART" id="SM00732">
    <property type="entry name" value="YqgFc"/>
    <property type="match status" value="1"/>
</dbReference>
<evidence type="ECO:0000259" key="5">
    <source>
        <dbReference type="SMART" id="SM00732"/>
    </source>
</evidence>
<keyword evidence="2" id="KW-0690">Ribosome biogenesis</keyword>
<dbReference type="AlphaFoldDB" id="A0A196SLL6"/>
<dbReference type="Gene3D" id="3.30.420.140">
    <property type="entry name" value="YqgF/RNase H-like domain"/>
    <property type="match status" value="1"/>
</dbReference>
<evidence type="ECO:0000256" key="4">
    <source>
        <dbReference type="ARBA" id="ARBA00022801"/>
    </source>
</evidence>
<dbReference type="Pfam" id="PF03652">
    <property type="entry name" value="RuvX"/>
    <property type="match status" value="1"/>
</dbReference>
<evidence type="ECO:0000313" key="6">
    <source>
        <dbReference type="EMBL" id="OAO16804.1"/>
    </source>
</evidence>
<dbReference type="InterPro" id="IPR006641">
    <property type="entry name" value="YqgF/RNaseH-like_dom"/>
</dbReference>
<dbReference type="GO" id="GO:0016787">
    <property type="term" value="F:hydrolase activity"/>
    <property type="evidence" value="ECO:0007669"/>
    <property type="project" value="UniProtKB-KW"/>
</dbReference>
<dbReference type="InterPro" id="IPR012337">
    <property type="entry name" value="RNaseH-like_sf"/>
</dbReference>
<dbReference type="NCBIfam" id="TIGR00250">
    <property type="entry name" value="RNAse_H_YqgF"/>
    <property type="match status" value="1"/>
</dbReference>
<evidence type="ECO:0000256" key="1">
    <source>
        <dbReference type="ARBA" id="ARBA00022490"/>
    </source>
</evidence>
<dbReference type="GO" id="GO:0000967">
    <property type="term" value="P:rRNA 5'-end processing"/>
    <property type="evidence" value="ECO:0007669"/>
    <property type="project" value="TreeGrafter"/>
</dbReference>
<evidence type="ECO:0000256" key="3">
    <source>
        <dbReference type="ARBA" id="ARBA00022722"/>
    </source>
</evidence>
<proteinExistence type="inferred from homology"/>
<name>A0A196SLL6_BLAHN</name>
<comment type="caution">
    <text evidence="6">The sequence shown here is derived from an EMBL/GenBank/DDBJ whole genome shotgun (WGS) entry which is preliminary data.</text>
</comment>
<dbReference type="PANTHER" id="PTHR33317:SF4">
    <property type="entry name" value="POLYNUCLEOTIDYL TRANSFERASE, RIBONUCLEASE H-LIKE SUPERFAMILY PROTEIN"/>
    <property type="match status" value="1"/>
</dbReference>
<evidence type="ECO:0000256" key="2">
    <source>
        <dbReference type="ARBA" id="ARBA00022517"/>
    </source>
</evidence>
<dbReference type="SUPFAM" id="SSF53098">
    <property type="entry name" value="Ribonuclease H-like"/>
    <property type="match status" value="1"/>
</dbReference>
<keyword evidence="3" id="KW-0540">Nuclease</keyword>
<dbReference type="EMBL" id="LXWW01000059">
    <property type="protein sequence ID" value="OAO16804.1"/>
    <property type="molecule type" value="Genomic_DNA"/>
</dbReference>
<dbReference type="CDD" id="cd16964">
    <property type="entry name" value="YqgF"/>
    <property type="match status" value="1"/>
</dbReference>
<keyword evidence="7" id="KW-1185">Reference proteome</keyword>
<dbReference type="InterPro" id="IPR037027">
    <property type="entry name" value="YqgF/RNaseH-like_dom_sf"/>
</dbReference>
<protein>
    <submittedName>
        <fullName evidence="6">RNAse H-fold protein</fullName>
    </submittedName>
</protein>
<organism evidence="6 7">
    <name type="scientific">Blastocystis sp. subtype 1 (strain ATCC 50177 / NandII)</name>
    <dbReference type="NCBI Taxonomy" id="478820"/>
    <lineage>
        <taxon>Eukaryota</taxon>
        <taxon>Sar</taxon>
        <taxon>Stramenopiles</taxon>
        <taxon>Bigyra</taxon>
        <taxon>Opalozoa</taxon>
        <taxon>Opalinata</taxon>
        <taxon>Blastocystidae</taxon>
        <taxon>Blastocystis</taxon>
    </lineage>
</organism>
<dbReference type="HAMAP" id="MF_00651">
    <property type="entry name" value="Nuclease_YqgF"/>
    <property type="match status" value="1"/>
</dbReference>
<keyword evidence="4" id="KW-0378">Hydrolase</keyword>
<reference evidence="6 7" key="1">
    <citation type="submission" date="2016-05" db="EMBL/GenBank/DDBJ databases">
        <title>Nuclear genome of Blastocystis sp. subtype 1 NandII.</title>
        <authorList>
            <person name="Gentekaki E."/>
            <person name="Curtis B."/>
            <person name="Stairs C."/>
            <person name="Eme L."/>
            <person name="Herman E."/>
            <person name="Klimes V."/>
            <person name="Arias M.C."/>
            <person name="Elias M."/>
            <person name="Hilliou F."/>
            <person name="Klute M."/>
            <person name="Malik S.-B."/>
            <person name="Pightling A."/>
            <person name="Rachubinski R."/>
            <person name="Salas D."/>
            <person name="Schlacht A."/>
            <person name="Suga H."/>
            <person name="Archibald J."/>
            <person name="Ball S.G."/>
            <person name="Clark G."/>
            <person name="Dacks J."/>
            <person name="Van Der Giezen M."/>
            <person name="Tsaousis A."/>
            <person name="Roger A."/>
        </authorList>
    </citation>
    <scope>NUCLEOTIDE SEQUENCE [LARGE SCALE GENOMIC DNA]</scope>
    <source>
        <strain evidence="7">ATCC 50177 / NandII</strain>
    </source>
</reference>
<dbReference type="OrthoDB" id="10261669at2759"/>
<accession>A0A196SLL6</accession>
<gene>
    <name evidence="6" type="ORF">AV274_1469</name>
</gene>
<dbReference type="InterPro" id="IPR005227">
    <property type="entry name" value="YqgF"/>
</dbReference>
<dbReference type="Proteomes" id="UP000078348">
    <property type="component" value="Unassembled WGS sequence"/>
</dbReference>
<keyword evidence="1" id="KW-0963">Cytoplasm</keyword>
<dbReference type="GO" id="GO:0004518">
    <property type="term" value="F:nuclease activity"/>
    <property type="evidence" value="ECO:0007669"/>
    <property type="project" value="UniProtKB-KW"/>
</dbReference>